<feature type="compositionally biased region" description="Polar residues" evidence="6">
    <location>
        <begin position="10"/>
        <end position="20"/>
    </location>
</feature>
<comment type="caution">
    <text evidence="9">The sequence shown here is derived from an EMBL/GenBank/DDBJ whole genome shotgun (WGS) entry which is preliminary data.</text>
</comment>
<evidence type="ECO:0000256" key="4">
    <source>
        <dbReference type="ARBA" id="ARBA00023242"/>
    </source>
</evidence>
<dbReference type="InterPro" id="IPR007220">
    <property type="entry name" value="ORC2"/>
</dbReference>
<keyword evidence="4 5" id="KW-0539">Nucleus</keyword>
<comment type="function">
    <text evidence="5">Component of the origin recognition complex (ORC) that binds origins of replication. DNA-binding is ATP-dependent. ORC is required to assemble the pre-replication complex necessary to initiate DNA replication.</text>
</comment>
<dbReference type="InterPro" id="IPR056773">
    <property type="entry name" value="WHD_ORC2"/>
</dbReference>
<dbReference type="AlphaFoldDB" id="A0A086TBD4"/>
<feature type="compositionally biased region" description="Basic residues" evidence="6">
    <location>
        <begin position="233"/>
        <end position="244"/>
    </location>
</feature>
<evidence type="ECO:0000256" key="6">
    <source>
        <dbReference type="SAM" id="MobiDB-lite"/>
    </source>
</evidence>
<comment type="subcellular location">
    <subcellularLocation>
        <location evidence="1 5">Nucleus</location>
    </subcellularLocation>
</comment>
<evidence type="ECO:0000313" key="9">
    <source>
        <dbReference type="EMBL" id="KFH46666.1"/>
    </source>
</evidence>
<accession>A0A086TBD4</accession>
<dbReference type="GO" id="GO:0005664">
    <property type="term" value="C:nuclear origin of replication recognition complex"/>
    <property type="evidence" value="ECO:0007669"/>
    <property type="project" value="UniProtKB-UniRule"/>
</dbReference>
<feature type="compositionally biased region" description="Basic and acidic residues" evidence="6">
    <location>
        <begin position="148"/>
        <end position="159"/>
    </location>
</feature>
<organism evidence="9 10">
    <name type="scientific">Hapsidospora chrysogenum (strain ATCC 11550 / CBS 779.69 / DSM 880 / IAM 14645 / JCM 23072 / IMI 49137)</name>
    <name type="common">Acremonium chrysogenum</name>
    <dbReference type="NCBI Taxonomy" id="857340"/>
    <lineage>
        <taxon>Eukaryota</taxon>
        <taxon>Fungi</taxon>
        <taxon>Dikarya</taxon>
        <taxon>Ascomycota</taxon>
        <taxon>Pezizomycotina</taxon>
        <taxon>Sordariomycetes</taxon>
        <taxon>Hypocreomycetidae</taxon>
        <taxon>Hypocreales</taxon>
        <taxon>Bionectriaceae</taxon>
        <taxon>Hapsidospora</taxon>
    </lineage>
</organism>
<dbReference type="Proteomes" id="UP000029964">
    <property type="component" value="Unassembled WGS sequence"/>
</dbReference>
<keyword evidence="3 5" id="KW-0235">DNA replication</keyword>
<feature type="compositionally biased region" description="Acidic residues" evidence="6">
    <location>
        <begin position="194"/>
        <end position="222"/>
    </location>
</feature>
<keyword evidence="10" id="KW-1185">Reference proteome</keyword>
<dbReference type="PANTHER" id="PTHR14052:SF0">
    <property type="entry name" value="ORIGIN RECOGNITION COMPLEX SUBUNIT 2"/>
    <property type="match status" value="1"/>
</dbReference>
<reference evidence="10" key="1">
    <citation type="journal article" date="2014" name="Genome Announc.">
        <title>Genome sequence and annotation of Acremonium chrysogenum, producer of the beta-lactam antibiotic cephalosporin C.</title>
        <authorList>
            <person name="Terfehr D."/>
            <person name="Dahlmann T.A."/>
            <person name="Specht T."/>
            <person name="Zadra I."/>
            <person name="Kuernsteiner H."/>
            <person name="Kueck U."/>
        </authorList>
    </citation>
    <scope>NUCLEOTIDE SEQUENCE [LARGE SCALE GENOMIC DNA]</scope>
    <source>
        <strain evidence="10">ATCC 11550 / CBS 779.69 / DSM 880 / IAM 14645 / JCM 23072 / IMI 49137</strain>
    </source>
</reference>
<dbReference type="OrthoDB" id="346673at2759"/>
<dbReference type="PANTHER" id="PTHR14052">
    <property type="entry name" value="ORIGIN RECOGNITION COMPLEX SUBUNIT 2"/>
    <property type="match status" value="1"/>
</dbReference>
<evidence type="ECO:0000259" key="8">
    <source>
        <dbReference type="Pfam" id="PF24882"/>
    </source>
</evidence>
<dbReference type="Pfam" id="PF04084">
    <property type="entry name" value="RecA-like_ORC2"/>
    <property type="match status" value="1"/>
</dbReference>
<feature type="compositionally biased region" description="Low complexity" evidence="6">
    <location>
        <begin position="70"/>
        <end position="83"/>
    </location>
</feature>
<evidence type="ECO:0000256" key="5">
    <source>
        <dbReference type="RuleBase" id="RU368084"/>
    </source>
</evidence>
<feature type="region of interest" description="Disordered" evidence="6">
    <location>
        <begin position="1"/>
        <end position="272"/>
    </location>
</feature>
<comment type="similarity">
    <text evidence="2 5">Belongs to the ORC2 family.</text>
</comment>
<dbReference type="Pfam" id="PF24882">
    <property type="entry name" value="WHD_ORC2"/>
    <property type="match status" value="1"/>
</dbReference>
<evidence type="ECO:0000256" key="3">
    <source>
        <dbReference type="ARBA" id="ARBA00022705"/>
    </source>
</evidence>
<comment type="subunit">
    <text evidence="5">Component of the origin recognition complex (ORC).</text>
</comment>
<evidence type="ECO:0000313" key="10">
    <source>
        <dbReference type="Proteomes" id="UP000029964"/>
    </source>
</evidence>
<sequence>MSPKKALGESQPSPGQTSLSGRKRSHHEVDSQTVAEIDTTPSKRRRSSTAGQASRASTGASEGDDAGHMTNGTNGTATENGATQDDDELNQPPVVETPKTTTPRKRGRPPKNPASGNTPTPKAKQRQAAPRTPSKTLGAAASDDDDDATPRRQAGADRSARRKSARALIEHVVGDDGSEDEQDADGGLAREIYESSEGEDEDEAGDGNDDATTDNQDEDDGGNTEAMADTPSKKPKRARKKRVKSPTPPRDLPPHELYFAQNKPGRPKTSNNTLASLSLLTHEEYFSIIQDQRDRHNDDIEYLESLHAESFPQWTFELSQGFSICLYGFGSKRSLLQRFARYLHAHGHGEGTKKQKIVIINGYAPTTTMREILTTVGLAIDLRISTAPPSIMAQSILSHLSASADDTLLTLIVNSIDATTLRKPSTQSTLAQLAAHPRIHLVCSADTPDFPLLWDIGLRSAFSFAFHDATTFAPRTAAELDVVDEVHELLGRTARRVNGREGVAFVLRSLPENARNLFQLLVGEVLITMEEEGGGGGGGGGAGGDGGEDVGVEYRMVYNKAVEEFICSSEMAFRTLLKEFHDHQIITSRKDALGTELLSVPFRKDELEAILEDLMA</sequence>
<name>A0A086TBD4_HAPC1</name>
<dbReference type="EMBL" id="JPKY01000017">
    <property type="protein sequence ID" value="KFH46666.1"/>
    <property type="molecule type" value="Genomic_DNA"/>
</dbReference>
<evidence type="ECO:0000256" key="2">
    <source>
        <dbReference type="ARBA" id="ARBA00007421"/>
    </source>
</evidence>
<evidence type="ECO:0000256" key="1">
    <source>
        <dbReference type="ARBA" id="ARBA00004123"/>
    </source>
</evidence>
<feature type="compositionally biased region" description="Polar residues" evidence="6">
    <location>
        <begin position="48"/>
        <end position="60"/>
    </location>
</feature>
<protein>
    <recommendedName>
        <fullName evidence="5">Origin recognition complex subunit 2</fullName>
    </recommendedName>
</protein>
<dbReference type="GO" id="GO:0006260">
    <property type="term" value="P:DNA replication"/>
    <property type="evidence" value="ECO:0007669"/>
    <property type="project" value="UniProtKB-UniRule"/>
</dbReference>
<dbReference type="GO" id="GO:0003688">
    <property type="term" value="F:DNA replication origin binding"/>
    <property type="evidence" value="ECO:0007669"/>
    <property type="project" value="UniProtKB-UniRule"/>
</dbReference>
<proteinExistence type="inferred from homology"/>
<dbReference type="HOGENOM" id="CLU_018596_2_0_1"/>
<feature type="domain" description="Origin recognition complex subunit 2 winged-helix" evidence="8">
    <location>
        <begin position="546"/>
        <end position="606"/>
    </location>
</feature>
<gene>
    <name evidence="9" type="ORF">ACRE_025270</name>
</gene>
<feature type="domain" description="Origin recognition complex subunit 2 RecA-like" evidence="7">
    <location>
        <begin position="300"/>
        <end position="469"/>
    </location>
</feature>
<dbReference type="InterPro" id="IPR056772">
    <property type="entry name" value="RecA-like_ORC2"/>
</dbReference>
<dbReference type="STRING" id="857340.A0A086TBD4"/>
<evidence type="ECO:0000259" key="7">
    <source>
        <dbReference type="Pfam" id="PF04084"/>
    </source>
</evidence>